<proteinExistence type="predicted"/>
<sequence>MVTVNITEKQTMAKSPKKRLKKLPAGPGLPAGSPKPFQHAIFASEAEYNQSVESVMARIQSGQVKARTPDA</sequence>
<protein>
    <recommendedName>
        <fullName evidence="4">Anti-sigma-28 factor FlgM C-terminal domain-containing protein</fullName>
    </recommendedName>
</protein>
<evidence type="ECO:0000313" key="2">
    <source>
        <dbReference type="EMBL" id="WBO86750.1"/>
    </source>
</evidence>
<dbReference type="RefSeq" id="WP_270129420.1">
    <property type="nucleotide sequence ID" value="NZ_CP115397.1"/>
</dbReference>
<evidence type="ECO:0000313" key="3">
    <source>
        <dbReference type="Proteomes" id="UP001211872"/>
    </source>
</evidence>
<keyword evidence="3" id="KW-1185">Reference proteome</keyword>
<feature type="compositionally biased region" description="Low complexity" evidence="1">
    <location>
        <begin position="23"/>
        <end position="36"/>
    </location>
</feature>
<feature type="region of interest" description="Disordered" evidence="1">
    <location>
        <begin position="1"/>
        <end position="36"/>
    </location>
</feature>
<name>A0ABY7PVP0_9BACT</name>
<evidence type="ECO:0000256" key="1">
    <source>
        <dbReference type="SAM" id="MobiDB-lite"/>
    </source>
</evidence>
<gene>
    <name evidence="2" type="ORF">O9Z63_20935</name>
</gene>
<keyword evidence="2" id="KW-0614">Plasmid</keyword>
<organism evidence="2 3">
    <name type="scientific">Hymenobacter yonginensis</name>
    <dbReference type="NCBI Taxonomy" id="748197"/>
    <lineage>
        <taxon>Bacteria</taxon>
        <taxon>Pseudomonadati</taxon>
        <taxon>Bacteroidota</taxon>
        <taxon>Cytophagia</taxon>
        <taxon>Cytophagales</taxon>
        <taxon>Hymenobacteraceae</taxon>
        <taxon>Hymenobacter</taxon>
    </lineage>
</organism>
<dbReference type="Proteomes" id="UP001211872">
    <property type="component" value="Plasmid unnamed2"/>
</dbReference>
<dbReference type="EMBL" id="CP115397">
    <property type="protein sequence ID" value="WBO86750.1"/>
    <property type="molecule type" value="Genomic_DNA"/>
</dbReference>
<reference evidence="2 3" key="1">
    <citation type="journal article" date="2011" name="Int. J. Syst. Evol. Microbiol.">
        <title>Hymenobacter yonginensis sp. nov., isolated from a mesotrophic artificial lake.</title>
        <authorList>
            <person name="Joung Y."/>
            <person name="Cho S.H."/>
            <person name="Kim H."/>
            <person name="Kim S.B."/>
            <person name="Joh K."/>
        </authorList>
    </citation>
    <scope>NUCLEOTIDE SEQUENCE [LARGE SCALE GENOMIC DNA]</scope>
    <source>
        <strain evidence="2 3">KCTC 22745</strain>
    </source>
</reference>
<evidence type="ECO:0008006" key="4">
    <source>
        <dbReference type="Google" id="ProtNLM"/>
    </source>
</evidence>
<accession>A0ABY7PVP0</accession>
<feature type="compositionally biased region" description="Polar residues" evidence="1">
    <location>
        <begin position="1"/>
        <end position="13"/>
    </location>
</feature>
<geneLocation type="plasmid" evidence="2 3">
    <name>unnamed2</name>
</geneLocation>